<keyword evidence="3" id="KW-0560">Oxidoreductase</keyword>
<dbReference type="PROSITE" id="PS51257">
    <property type="entry name" value="PROKAR_LIPOPROTEIN"/>
    <property type="match status" value="1"/>
</dbReference>
<proteinExistence type="inferred from homology"/>
<evidence type="ECO:0000259" key="5">
    <source>
        <dbReference type="Pfam" id="PF00775"/>
    </source>
</evidence>
<organism evidence="7 9">
    <name type="scientific">Flavobacterium lindanitolerans</name>
    <dbReference type="NCBI Taxonomy" id="428988"/>
    <lineage>
        <taxon>Bacteria</taxon>
        <taxon>Pseudomonadati</taxon>
        <taxon>Bacteroidota</taxon>
        <taxon>Flavobacteriia</taxon>
        <taxon>Flavobacteriales</taxon>
        <taxon>Flavobacteriaceae</taxon>
        <taxon>Flavobacterium</taxon>
    </lineage>
</organism>
<evidence type="ECO:0000313" key="8">
    <source>
        <dbReference type="Proteomes" id="UP000233767"/>
    </source>
</evidence>
<dbReference type="AlphaFoldDB" id="A0A497U6N8"/>
<evidence type="ECO:0000256" key="1">
    <source>
        <dbReference type="ARBA" id="ARBA00007825"/>
    </source>
</evidence>
<dbReference type="GO" id="GO:0008199">
    <property type="term" value="F:ferric iron binding"/>
    <property type="evidence" value="ECO:0007669"/>
    <property type="project" value="InterPro"/>
</dbReference>
<dbReference type="InterPro" id="IPR015889">
    <property type="entry name" value="Intradiol_dOase_core"/>
</dbReference>
<dbReference type="GO" id="GO:0016702">
    <property type="term" value="F:oxidoreductase activity, acting on single donors with incorporation of molecular oxygen, incorporation of two atoms of oxygen"/>
    <property type="evidence" value="ECO:0007669"/>
    <property type="project" value="InterPro"/>
</dbReference>
<dbReference type="SUPFAM" id="SSF49482">
    <property type="entry name" value="Aromatic compound dioxygenase"/>
    <property type="match status" value="1"/>
</dbReference>
<evidence type="ECO:0000256" key="3">
    <source>
        <dbReference type="ARBA" id="ARBA00023002"/>
    </source>
</evidence>
<evidence type="ECO:0000313" key="6">
    <source>
        <dbReference type="EMBL" id="PKW20565.1"/>
    </source>
</evidence>
<dbReference type="InterPro" id="IPR050770">
    <property type="entry name" value="Intradiol_RC_Dioxygenase"/>
</dbReference>
<evidence type="ECO:0000256" key="4">
    <source>
        <dbReference type="SAM" id="SignalP"/>
    </source>
</evidence>
<dbReference type="Gene3D" id="2.60.130.10">
    <property type="entry name" value="Aromatic compound dioxygenase"/>
    <property type="match status" value="1"/>
</dbReference>
<dbReference type="EMBL" id="RCCB01000013">
    <property type="protein sequence ID" value="RLJ24008.1"/>
    <property type="molecule type" value="Genomic_DNA"/>
</dbReference>
<keyword evidence="4" id="KW-0732">Signal</keyword>
<dbReference type="PANTHER" id="PTHR33711:SF10">
    <property type="entry name" value="INTRADIOL RING-CLEAVAGE DIOXYGENASES DOMAIN-CONTAINING PROTEIN"/>
    <property type="match status" value="1"/>
</dbReference>
<accession>A0A497U6N8</accession>
<comment type="similarity">
    <text evidence="1">Belongs to the intradiol ring-cleavage dioxygenase family.</text>
</comment>
<comment type="caution">
    <text evidence="7">The sequence shown here is derived from an EMBL/GenBank/DDBJ whole genome shotgun (WGS) entry which is preliminary data.</text>
</comment>
<dbReference type="PANTHER" id="PTHR33711">
    <property type="entry name" value="DIOXYGENASE, PUTATIVE (AFU_ORTHOLOGUE AFUA_2G02910)-RELATED"/>
    <property type="match status" value="1"/>
</dbReference>
<feature type="domain" description="Intradiol ring-cleavage dioxygenases" evidence="5">
    <location>
        <begin position="61"/>
        <end position="179"/>
    </location>
</feature>
<gene>
    <name evidence="6" type="ORF">B0G92_2715</name>
    <name evidence="7" type="ORF">CLV50_2725</name>
</gene>
<protein>
    <submittedName>
        <fullName evidence="7">Protocatechuate 3,4-dioxygenase beta subunit</fullName>
    </submittedName>
</protein>
<dbReference type="Pfam" id="PF00775">
    <property type="entry name" value="Dioxygenase_C"/>
    <property type="match status" value="1"/>
</dbReference>
<dbReference type="RefSeq" id="WP_101472583.1">
    <property type="nucleotide sequence ID" value="NZ_PJND01000009.1"/>
</dbReference>
<reference evidence="7 9" key="2">
    <citation type="submission" date="2018-10" db="EMBL/GenBank/DDBJ databases">
        <title>Genomic Encyclopedia of Archaeal and Bacterial Type Strains, Phase II (KMG-II): from individual species to whole genera.</title>
        <authorList>
            <person name="Goeker M."/>
        </authorList>
    </citation>
    <scope>NUCLEOTIDE SEQUENCE [LARGE SCALE GENOMIC DNA]</scope>
    <source>
        <strain evidence="7 9">DSM 21886</strain>
    </source>
</reference>
<keyword evidence="8" id="KW-1185">Reference proteome</keyword>
<dbReference type="EMBL" id="PJND01000009">
    <property type="protein sequence ID" value="PKW20565.1"/>
    <property type="molecule type" value="Genomic_DNA"/>
</dbReference>
<evidence type="ECO:0000313" key="7">
    <source>
        <dbReference type="EMBL" id="RLJ24008.1"/>
    </source>
</evidence>
<sequence length="221" mass="25193">MKKRIFFKLIFLQLVFMSCNGQQANEKLLPKNNPIVGGGCDGCELMYIGIPKELHATDTSSGWNEKGQKLIVSGTVFQLDQKTPAPNVILYYWQTDNAGYYSPTQKMDERVKRHGHIRGWVKTDKNGKYTIKTIRPAPYPNDVLPAHIHLSIKEPDVANEYYTDEINFEDDKLLTAHFKKYPQEKRGGSGVVKIKVKDGVQITTHNIVLGLNIPNYPKKFR</sequence>
<evidence type="ECO:0000313" key="9">
    <source>
        <dbReference type="Proteomes" id="UP000275027"/>
    </source>
</evidence>
<dbReference type="Proteomes" id="UP000233767">
    <property type="component" value="Unassembled WGS sequence"/>
</dbReference>
<dbReference type="Proteomes" id="UP000275027">
    <property type="component" value="Unassembled WGS sequence"/>
</dbReference>
<feature type="chain" id="PRO_5019718434" evidence="4">
    <location>
        <begin position="25"/>
        <end position="221"/>
    </location>
</feature>
<evidence type="ECO:0000256" key="2">
    <source>
        <dbReference type="ARBA" id="ARBA00022964"/>
    </source>
</evidence>
<reference evidence="6 8" key="1">
    <citation type="submission" date="2017-12" db="EMBL/GenBank/DDBJ databases">
        <title>Genomic Encyclopedia of Type Strains, Phase III (KMG-III): the genomes of soil and plant-associated and newly described type strains.</title>
        <authorList>
            <person name="Whitman W."/>
        </authorList>
    </citation>
    <scope>NUCLEOTIDE SEQUENCE [LARGE SCALE GENOMIC DNA]</scope>
    <source>
        <strain evidence="6 8">IP-10</strain>
    </source>
</reference>
<feature type="signal peptide" evidence="4">
    <location>
        <begin position="1"/>
        <end position="24"/>
    </location>
</feature>
<keyword evidence="2 7" id="KW-0223">Dioxygenase</keyword>
<dbReference type="InterPro" id="IPR000627">
    <property type="entry name" value="Intradiol_dOase_C"/>
</dbReference>
<name>A0A497U6N8_9FLAO</name>